<feature type="domain" description="Secretion system C-terminal sorting" evidence="2">
    <location>
        <begin position="1126"/>
        <end position="1196"/>
    </location>
</feature>
<evidence type="ECO:0000313" key="3">
    <source>
        <dbReference type="EMBL" id="MBK0404939.1"/>
    </source>
</evidence>
<feature type="chain" id="PRO_5046274024" evidence="1">
    <location>
        <begin position="27"/>
        <end position="1198"/>
    </location>
</feature>
<proteinExistence type="predicted"/>
<evidence type="ECO:0000259" key="2">
    <source>
        <dbReference type="Pfam" id="PF18962"/>
    </source>
</evidence>
<evidence type="ECO:0000313" key="4">
    <source>
        <dbReference type="Proteomes" id="UP000644147"/>
    </source>
</evidence>
<dbReference type="EMBL" id="JAEHFX010000014">
    <property type="protein sequence ID" value="MBK0404939.1"/>
    <property type="molecule type" value="Genomic_DNA"/>
</dbReference>
<dbReference type="InterPro" id="IPR026444">
    <property type="entry name" value="Secre_tail"/>
</dbReference>
<evidence type="ECO:0000256" key="1">
    <source>
        <dbReference type="SAM" id="SignalP"/>
    </source>
</evidence>
<gene>
    <name evidence="3" type="ORF">I5M27_18250</name>
</gene>
<name>A0ABS1C6D9_9BACT</name>
<reference evidence="3 4" key="1">
    <citation type="submission" date="2020-12" db="EMBL/GenBank/DDBJ databases">
        <title>Bacterial novel species Adhaeribacter sp. BT258 isolated from soil.</title>
        <authorList>
            <person name="Jung H.-Y."/>
        </authorList>
    </citation>
    <scope>NUCLEOTIDE SEQUENCE [LARGE SCALE GENOMIC DNA]</scope>
    <source>
        <strain evidence="3 4">BT258</strain>
    </source>
</reference>
<accession>A0ABS1C6D9</accession>
<dbReference type="Proteomes" id="UP000644147">
    <property type="component" value="Unassembled WGS sequence"/>
</dbReference>
<keyword evidence="1" id="KW-0732">Signal</keyword>
<feature type="signal peptide" evidence="1">
    <location>
        <begin position="1"/>
        <end position="26"/>
    </location>
</feature>
<comment type="caution">
    <text evidence="3">The sequence shown here is derived from an EMBL/GenBank/DDBJ whole genome shotgun (WGS) entry which is preliminary data.</text>
</comment>
<sequence>MNNFTNLCRKAALMLSLVLGGYASQAQTQIFFEKMGTVTGDTPIATHESINGFDNDALTMTVDGAVAANATELRKSNNKGTDGANDANVWMAASGDRYFAIGDIDASTYTNLTLEFAYRKEQAASLPVIELAYWNGTAYVPVTYTFAEAAAATVGWYTVSGIQLPAAAQINGLKLRWKKTAASVAARLDEVKLMGTAAVTTAPTIASTINGRTGVKTTVEESFSVATTAGSSANQLVKVKLALATPAQAADITLLYEATPGNFLPLTFNAAGEAEFGPAAGFPLANASTNFKITFAAAGTYNYSLAINDATTGVALTAPTTESVTVAAFVNPTIASTLNGRAGVVTGVQETYDVTTVAGDMAGRMVKVKATLATPAQAANMTLEYFETANSTWVPFTFDANGVFVYGPPATGFPLSNATSNFRVTYNAAGTYTTTLEIVDATTGVAVVPGVTETVTVTAPVVVVAPTIASTLNGRAGVVTGVQQTYDVTTTAGNMAGTMVKVKATLATPAQAANMALEYFETTNSTWVPFTFDANGVFIYGPPATGFPLANATSNFRVTYNAAGTYATTLEIIDATTGVALVPGVIESVTVTAPIVAPTIASTINGRTGVKTTVEENFSVATTTGSAAGQMVKVKMTLATPAQAADITLLYEATPGNFLPLTFNAAGETEFGPTTGFPLASTATNFKITFAAAGTYNYSLAINDATTGVALATPTAESVTVAAFVNPTIASTLNGRTGVLTGVQQTYDVTTVAGDMAGHMVKVKATLTTPAQAANMTQEYFETTTSTWMPLTFDANGVFMFGPATGFPLANATSNFRVTYNAAGTYVTTLEIVDAITGVAVVPGVTESVTVTAPVVAPTIASTLNARTNVKTTVEESFSVTTTTGTSAGQMVKGKMTLTNPAQAADVTLSYEVTPGTFLPLTFNATGEMEFGPATGFPLANLTSNFKVTFATAGTYDYSLAIIDAATGVALATPTVETVTVAAFVNPKIASDLNARTNLVTRAQNDFEVGITAGDMAGKTVNIKLSLTNPAQASDIELFYEDAVSGNYLPLTFDANGEVTFGPAAGFALADDTTAFRVIFNAPGTYDYTLSVLEVAAGDTLVAVNESVTILINGVKDAQLARLVNVYPNPATEVLNIELNNNLKAEVTVLDLTGKQVAALKNVSGEAQLNVAHLNAGTYLLQIKTAEGVATKRFVVVR</sequence>
<protein>
    <submittedName>
        <fullName evidence="3">T9SS type A sorting domain-containing protein</fullName>
    </submittedName>
</protein>
<dbReference type="NCBIfam" id="TIGR04183">
    <property type="entry name" value="Por_Secre_tail"/>
    <property type="match status" value="1"/>
</dbReference>
<keyword evidence="4" id="KW-1185">Reference proteome</keyword>
<organism evidence="3 4">
    <name type="scientific">Adhaeribacter terrigena</name>
    <dbReference type="NCBI Taxonomy" id="2793070"/>
    <lineage>
        <taxon>Bacteria</taxon>
        <taxon>Pseudomonadati</taxon>
        <taxon>Bacteroidota</taxon>
        <taxon>Cytophagia</taxon>
        <taxon>Cytophagales</taxon>
        <taxon>Hymenobacteraceae</taxon>
        <taxon>Adhaeribacter</taxon>
    </lineage>
</organism>
<dbReference type="Pfam" id="PF18962">
    <property type="entry name" value="Por_Secre_tail"/>
    <property type="match status" value="1"/>
</dbReference>
<dbReference type="RefSeq" id="WP_200507835.1">
    <property type="nucleotide sequence ID" value="NZ_JAEHFX010000014.1"/>
</dbReference>